<keyword evidence="1" id="KW-1185">Reference proteome</keyword>
<sequence>MNVYKMLYEKSQTKAVRKRFISNSYTIVKPILIYVKHCVDTAIHTHVLLVKLSKNFNRSMKLLSLLVANNIFLEYKESIRKTPMRQLDSEKWPTHSTQMLREIKGMSVSVYCRYKHSEDLYFQLTTTEVKPNIPSTLRSFFRNWLKTVEEEHRIPCGMSITVVFQHGVHKQLAQNQILKLTKYLLSVMQKSSKMTYGFLKMTFFRHFLQILQCLINRRYLFKHELHVSLFSDIEALLIVYF</sequence>
<evidence type="ECO:0000313" key="1">
    <source>
        <dbReference type="Proteomes" id="UP000095283"/>
    </source>
</evidence>
<accession>A0A1I7WBG3</accession>
<dbReference type="AlphaFoldDB" id="A0A1I7WBG3"/>
<name>A0A1I7WBG3_HETBA</name>
<reference evidence="2" key="1">
    <citation type="submission" date="2016-11" db="UniProtKB">
        <authorList>
            <consortium name="WormBaseParasite"/>
        </authorList>
    </citation>
    <scope>IDENTIFICATION</scope>
</reference>
<evidence type="ECO:0000313" key="2">
    <source>
        <dbReference type="WBParaSite" id="Hba_02046"/>
    </source>
</evidence>
<protein>
    <submittedName>
        <fullName evidence="2">HORMA domain-containing protein</fullName>
    </submittedName>
</protein>
<dbReference type="WBParaSite" id="Hba_02046">
    <property type="protein sequence ID" value="Hba_02046"/>
    <property type="gene ID" value="Hba_02046"/>
</dbReference>
<dbReference type="Proteomes" id="UP000095283">
    <property type="component" value="Unplaced"/>
</dbReference>
<proteinExistence type="predicted"/>
<organism evidence="1 2">
    <name type="scientific">Heterorhabditis bacteriophora</name>
    <name type="common">Entomopathogenic nematode worm</name>
    <dbReference type="NCBI Taxonomy" id="37862"/>
    <lineage>
        <taxon>Eukaryota</taxon>
        <taxon>Metazoa</taxon>
        <taxon>Ecdysozoa</taxon>
        <taxon>Nematoda</taxon>
        <taxon>Chromadorea</taxon>
        <taxon>Rhabditida</taxon>
        <taxon>Rhabditina</taxon>
        <taxon>Rhabditomorpha</taxon>
        <taxon>Strongyloidea</taxon>
        <taxon>Heterorhabditidae</taxon>
        <taxon>Heterorhabditis</taxon>
    </lineage>
</organism>